<keyword evidence="2" id="KW-1185">Reference proteome</keyword>
<name>A0A1Y2AFE1_9TREE</name>
<dbReference type="Proteomes" id="UP000193986">
    <property type="component" value="Unassembled WGS sequence"/>
</dbReference>
<dbReference type="InParanoid" id="A0A1Y2AFE1"/>
<sequence>MAETRQRLVMVAYRHPSYPKVTKSCFGPFRADRQRHRDRHLPEKLGFMKWLNGSRAISDNSPVNQAGNISQEEVVQMDVMEGDDELPVFYHRKLLADQNARIILVNSSEMDQFIGFLTTPGVRNRSSVPPNLRHYVDVIHSASSISQSIHTPHSGRHHLQSPRDCCFSVTQHISEVWHSNRAI</sequence>
<accession>A0A1Y2AFE1</accession>
<dbReference type="AlphaFoldDB" id="A0A1Y2AFE1"/>
<gene>
    <name evidence="1" type="ORF">BCR39DRAFT_508444</name>
</gene>
<organism evidence="1 2">
    <name type="scientific">Naematelia encephala</name>
    <dbReference type="NCBI Taxonomy" id="71784"/>
    <lineage>
        <taxon>Eukaryota</taxon>
        <taxon>Fungi</taxon>
        <taxon>Dikarya</taxon>
        <taxon>Basidiomycota</taxon>
        <taxon>Agaricomycotina</taxon>
        <taxon>Tremellomycetes</taxon>
        <taxon>Tremellales</taxon>
        <taxon>Naemateliaceae</taxon>
        <taxon>Naematelia</taxon>
    </lineage>
</organism>
<evidence type="ECO:0000313" key="1">
    <source>
        <dbReference type="EMBL" id="ORY21216.1"/>
    </source>
</evidence>
<dbReference type="EMBL" id="MCFC01000116">
    <property type="protein sequence ID" value="ORY21216.1"/>
    <property type="molecule type" value="Genomic_DNA"/>
</dbReference>
<reference evidence="1 2" key="1">
    <citation type="submission" date="2016-07" db="EMBL/GenBank/DDBJ databases">
        <title>Pervasive Adenine N6-methylation of Active Genes in Fungi.</title>
        <authorList>
            <consortium name="DOE Joint Genome Institute"/>
            <person name="Mondo S.J."/>
            <person name="Dannebaum R.O."/>
            <person name="Kuo R.C."/>
            <person name="Labutti K."/>
            <person name="Haridas S."/>
            <person name="Kuo A."/>
            <person name="Salamov A."/>
            <person name="Ahrendt S.R."/>
            <person name="Lipzen A."/>
            <person name="Sullivan W."/>
            <person name="Andreopoulos W.B."/>
            <person name="Clum A."/>
            <person name="Lindquist E."/>
            <person name="Daum C."/>
            <person name="Ramamoorthy G.K."/>
            <person name="Gryganskyi A."/>
            <person name="Culley D."/>
            <person name="Magnuson J.K."/>
            <person name="James T.Y."/>
            <person name="O'Malley M.A."/>
            <person name="Stajich J.E."/>
            <person name="Spatafora J.W."/>
            <person name="Visel A."/>
            <person name="Grigoriev I.V."/>
        </authorList>
    </citation>
    <scope>NUCLEOTIDE SEQUENCE [LARGE SCALE GENOMIC DNA]</scope>
    <source>
        <strain evidence="1 2">68-887.2</strain>
    </source>
</reference>
<comment type="caution">
    <text evidence="1">The sequence shown here is derived from an EMBL/GenBank/DDBJ whole genome shotgun (WGS) entry which is preliminary data.</text>
</comment>
<protein>
    <submittedName>
        <fullName evidence="1">Uncharacterized protein</fullName>
    </submittedName>
</protein>
<evidence type="ECO:0000313" key="2">
    <source>
        <dbReference type="Proteomes" id="UP000193986"/>
    </source>
</evidence>
<proteinExistence type="predicted"/>